<keyword evidence="2" id="KW-0175">Coiled coil</keyword>
<dbReference type="Proteomes" id="UP000295164">
    <property type="component" value="Unassembled WGS sequence"/>
</dbReference>
<keyword evidence="5" id="KW-1185">Reference proteome</keyword>
<proteinExistence type="predicted"/>
<keyword evidence="4" id="KW-0969">Cilium</keyword>
<organism evidence="4 5">
    <name type="scientific">Flaviaesturariibacter aridisoli</name>
    <dbReference type="NCBI Taxonomy" id="2545761"/>
    <lineage>
        <taxon>Bacteria</taxon>
        <taxon>Pseudomonadati</taxon>
        <taxon>Bacteroidota</taxon>
        <taxon>Chitinophagia</taxon>
        <taxon>Chitinophagales</taxon>
        <taxon>Chitinophagaceae</taxon>
        <taxon>Flaviaestuariibacter</taxon>
    </lineage>
</organism>
<evidence type="ECO:0000313" key="4">
    <source>
        <dbReference type="EMBL" id="TCZ71773.1"/>
    </source>
</evidence>
<accession>A0A4R4E4B3</accession>
<keyword evidence="4" id="KW-0282">Flagellum</keyword>
<dbReference type="PANTHER" id="PTHR30329:SF21">
    <property type="entry name" value="LIPOPROTEIN YIAD-RELATED"/>
    <property type="match status" value="1"/>
</dbReference>
<evidence type="ECO:0000313" key="5">
    <source>
        <dbReference type="Proteomes" id="UP000295164"/>
    </source>
</evidence>
<dbReference type="OrthoDB" id="9815217at2"/>
<reference evidence="4 5" key="1">
    <citation type="submission" date="2019-03" db="EMBL/GenBank/DDBJ databases">
        <authorList>
            <person name="Kim M.K.M."/>
        </authorList>
    </citation>
    <scope>NUCLEOTIDE SEQUENCE [LARGE SCALE GENOMIC DNA]</scope>
    <source>
        <strain evidence="4 5">17J68-15</strain>
    </source>
</reference>
<dbReference type="EMBL" id="SKFH01000012">
    <property type="protein sequence ID" value="TCZ71773.1"/>
    <property type="molecule type" value="Genomic_DNA"/>
</dbReference>
<feature type="domain" description="OmpA-like" evidence="3">
    <location>
        <begin position="148"/>
        <end position="269"/>
    </location>
</feature>
<dbReference type="InterPro" id="IPR050330">
    <property type="entry name" value="Bact_OuterMem_StrucFunc"/>
</dbReference>
<evidence type="ECO:0000256" key="1">
    <source>
        <dbReference type="PROSITE-ProRule" id="PRU00473"/>
    </source>
</evidence>
<dbReference type="GO" id="GO:0016020">
    <property type="term" value="C:membrane"/>
    <property type="evidence" value="ECO:0007669"/>
    <property type="project" value="UniProtKB-UniRule"/>
</dbReference>
<dbReference type="Gene3D" id="3.30.1330.60">
    <property type="entry name" value="OmpA-like domain"/>
    <property type="match status" value="1"/>
</dbReference>
<gene>
    <name evidence="4" type="ORF">E0486_09480</name>
</gene>
<dbReference type="PROSITE" id="PS51257">
    <property type="entry name" value="PROKAR_LIPOPROTEIN"/>
    <property type="match status" value="1"/>
</dbReference>
<dbReference type="PANTHER" id="PTHR30329">
    <property type="entry name" value="STATOR ELEMENT OF FLAGELLAR MOTOR COMPLEX"/>
    <property type="match status" value="1"/>
</dbReference>
<evidence type="ECO:0000256" key="2">
    <source>
        <dbReference type="SAM" id="Coils"/>
    </source>
</evidence>
<feature type="coiled-coil region" evidence="2">
    <location>
        <begin position="95"/>
        <end position="136"/>
    </location>
</feature>
<dbReference type="PROSITE" id="PS51123">
    <property type="entry name" value="OMPA_2"/>
    <property type="match status" value="1"/>
</dbReference>
<dbReference type="SUPFAM" id="SSF103088">
    <property type="entry name" value="OmpA-like"/>
    <property type="match status" value="1"/>
</dbReference>
<dbReference type="AlphaFoldDB" id="A0A4R4E4B3"/>
<evidence type="ECO:0000259" key="3">
    <source>
        <dbReference type="PROSITE" id="PS51123"/>
    </source>
</evidence>
<name>A0A4R4E4B3_9BACT</name>
<dbReference type="CDD" id="cd07185">
    <property type="entry name" value="OmpA_C-like"/>
    <property type="match status" value="1"/>
</dbReference>
<dbReference type="InterPro" id="IPR036737">
    <property type="entry name" value="OmpA-like_sf"/>
</dbReference>
<dbReference type="Pfam" id="PF00691">
    <property type="entry name" value="OmpA"/>
    <property type="match status" value="1"/>
</dbReference>
<sequence>MNSKLTAIGIAALVTLGSCVSSRKYKDALAREQSLTESNARLTSNVNDLTAQVTGLTGQLATANTRITEIQNENSRLIGQADAAGQNAAEQGRRANMTQQQLAEERARLQRMQQLLDQQRQAVERLRQKMSNALVNFKPEELTVSVRNGKVYVSLQESLLFPSGSAEVNPRGKEALGKLAQALNVNPDIAVLIEGHTDSIPIRGRYEDNWALSTARATAIVRVLADTYKVQPTRLTASGRSYYEPVESNSTPEGRARNRRTEIILAPRLDELMKLLEAPVPAGTTGAGGQ</sequence>
<keyword evidence="1" id="KW-0472">Membrane</keyword>
<protein>
    <submittedName>
        <fullName evidence="4">Flagellar motor protein MotB</fullName>
    </submittedName>
</protein>
<keyword evidence="4" id="KW-0966">Cell projection</keyword>
<comment type="caution">
    <text evidence="4">The sequence shown here is derived from an EMBL/GenBank/DDBJ whole genome shotgun (WGS) entry which is preliminary data.</text>
</comment>
<dbReference type="RefSeq" id="WP_131851926.1">
    <property type="nucleotide sequence ID" value="NZ_SKFH01000012.1"/>
</dbReference>
<dbReference type="InterPro" id="IPR006665">
    <property type="entry name" value="OmpA-like"/>
</dbReference>